<comment type="caution">
    <text evidence="1">The sequence shown here is derived from an EMBL/GenBank/DDBJ whole genome shotgun (WGS) entry which is preliminary data.</text>
</comment>
<gene>
    <name evidence="1" type="ORF">PXEA_LOCUS32202</name>
</gene>
<reference evidence="1" key="1">
    <citation type="submission" date="2018-11" db="EMBL/GenBank/DDBJ databases">
        <authorList>
            <consortium name="Pathogen Informatics"/>
        </authorList>
    </citation>
    <scope>NUCLEOTIDE SEQUENCE</scope>
</reference>
<evidence type="ECO:0000313" key="1">
    <source>
        <dbReference type="EMBL" id="VEL38762.1"/>
    </source>
</evidence>
<evidence type="ECO:0000313" key="2">
    <source>
        <dbReference type="Proteomes" id="UP000784294"/>
    </source>
</evidence>
<sequence>MVLSPIEQHTHTHTCASIRAHVVHPEWIHTKPHIYTCKLRHKQAVKLVSISASSSVWAIVEYCMASPTPLQNYVIPTCSPHGEAMGSTHGERTWAAWFFPWLTN</sequence>
<organism evidence="1 2">
    <name type="scientific">Protopolystoma xenopodis</name>
    <dbReference type="NCBI Taxonomy" id="117903"/>
    <lineage>
        <taxon>Eukaryota</taxon>
        <taxon>Metazoa</taxon>
        <taxon>Spiralia</taxon>
        <taxon>Lophotrochozoa</taxon>
        <taxon>Platyhelminthes</taxon>
        <taxon>Monogenea</taxon>
        <taxon>Polyopisthocotylea</taxon>
        <taxon>Polystomatidea</taxon>
        <taxon>Polystomatidae</taxon>
        <taxon>Protopolystoma</taxon>
    </lineage>
</organism>
<name>A0A448XKD0_9PLAT</name>
<accession>A0A448XKD0</accession>
<dbReference type="Proteomes" id="UP000784294">
    <property type="component" value="Unassembled WGS sequence"/>
</dbReference>
<protein>
    <submittedName>
        <fullName evidence="1">Uncharacterized protein</fullName>
    </submittedName>
</protein>
<dbReference type="AlphaFoldDB" id="A0A448XKD0"/>
<dbReference type="EMBL" id="CAAALY010258922">
    <property type="protein sequence ID" value="VEL38762.1"/>
    <property type="molecule type" value="Genomic_DNA"/>
</dbReference>
<keyword evidence="2" id="KW-1185">Reference proteome</keyword>
<proteinExistence type="predicted"/>